<sequence>MSYESIRLRFAMPQSKPPGILSMESRFIRGAEAFQIQDFSYEAMPGTTETDRLVSSVLAAGIGSRSMMGGVLVDISVIGDTRNDEAVWANILPIIGANETAIAEARQSITALLKESCYQRPAALAAGPFCRVLAAYRLMVVLLTRMGYLTPQQQDYTMLELEAALLFDPIKGL</sequence>
<gene>
    <name evidence="1" type="ORF">ACFSM5_07850</name>
</gene>
<name>A0ABW5DNU8_9PROT</name>
<reference evidence="2" key="1">
    <citation type="journal article" date="2019" name="Int. J. Syst. Evol. Microbiol.">
        <title>The Global Catalogue of Microorganisms (GCM) 10K type strain sequencing project: providing services to taxonomists for standard genome sequencing and annotation.</title>
        <authorList>
            <consortium name="The Broad Institute Genomics Platform"/>
            <consortium name="The Broad Institute Genome Sequencing Center for Infectious Disease"/>
            <person name="Wu L."/>
            <person name="Ma J."/>
        </authorList>
    </citation>
    <scope>NUCLEOTIDE SEQUENCE [LARGE SCALE GENOMIC DNA]</scope>
    <source>
        <strain evidence="2">CGMCC 1.19062</strain>
    </source>
</reference>
<proteinExistence type="predicted"/>
<protein>
    <submittedName>
        <fullName evidence="1">Uncharacterized protein</fullName>
    </submittedName>
</protein>
<dbReference type="RefSeq" id="WP_379875765.1">
    <property type="nucleotide sequence ID" value="NZ_JBHUIP010000005.1"/>
</dbReference>
<dbReference type="EMBL" id="JBHUIP010000005">
    <property type="protein sequence ID" value="MFD2262798.1"/>
    <property type="molecule type" value="Genomic_DNA"/>
</dbReference>
<organism evidence="1 2">
    <name type="scientific">Lacibacterium aquatile</name>
    <dbReference type="NCBI Taxonomy" id="1168082"/>
    <lineage>
        <taxon>Bacteria</taxon>
        <taxon>Pseudomonadati</taxon>
        <taxon>Pseudomonadota</taxon>
        <taxon>Alphaproteobacteria</taxon>
        <taxon>Rhodospirillales</taxon>
        <taxon>Rhodospirillaceae</taxon>
    </lineage>
</organism>
<evidence type="ECO:0000313" key="2">
    <source>
        <dbReference type="Proteomes" id="UP001597295"/>
    </source>
</evidence>
<evidence type="ECO:0000313" key="1">
    <source>
        <dbReference type="EMBL" id="MFD2262798.1"/>
    </source>
</evidence>
<dbReference type="Proteomes" id="UP001597295">
    <property type="component" value="Unassembled WGS sequence"/>
</dbReference>
<comment type="caution">
    <text evidence="1">The sequence shown here is derived from an EMBL/GenBank/DDBJ whole genome shotgun (WGS) entry which is preliminary data.</text>
</comment>
<accession>A0ABW5DNU8</accession>
<keyword evidence="2" id="KW-1185">Reference proteome</keyword>